<comment type="caution">
    <text evidence="2">The sequence shown here is derived from an EMBL/GenBank/DDBJ whole genome shotgun (WGS) entry which is preliminary data.</text>
</comment>
<dbReference type="InterPro" id="IPR025157">
    <property type="entry name" value="Hemagglutinin_rpt"/>
</dbReference>
<dbReference type="RefSeq" id="WP_430438418.1">
    <property type="nucleotide sequence ID" value="NZ_FXUL01000001.1"/>
</dbReference>
<evidence type="ECO:0000313" key="3">
    <source>
        <dbReference type="Proteomes" id="UP001158049"/>
    </source>
</evidence>
<feature type="region of interest" description="Disordered" evidence="1">
    <location>
        <begin position="1"/>
        <end position="27"/>
    </location>
</feature>
<gene>
    <name evidence="2" type="ORF">SAMN06295970_10191</name>
</gene>
<keyword evidence="3" id="KW-1185">Reference proteome</keyword>
<dbReference type="Proteomes" id="UP001158049">
    <property type="component" value="Unassembled WGS sequence"/>
</dbReference>
<evidence type="ECO:0000256" key="1">
    <source>
        <dbReference type="SAM" id="MobiDB-lite"/>
    </source>
</evidence>
<evidence type="ECO:0000313" key="2">
    <source>
        <dbReference type="EMBL" id="SMP41413.1"/>
    </source>
</evidence>
<dbReference type="Pfam" id="PF13332">
    <property type="entry name" value="Fil_haemagg_2"/>
    <property type="match status" value="1"/>
</dbReference>
<protein>
    <submittedName>
        <fullName evidence="2">Haemagluttinin repeat-containing protein</fullName>
    </submittedName>
</protein>
<proteinExistence type="predicted"/>
<dbReference type="EMBL" id="FXUL01000001">
    <property type="protein sequence ID" value="SMP41413.1"/>
    <property type="molecule type" value="Genomic_DNA"/>
</dbReference>
<reference evidence="2 3" key="1">
    <citation type="submission" date="2017-05" db="EMBL/GenBank/DDBJ databases">
        <authorList>
            <person name="Varghese N."/>
            <person name="Submissions S."/>
        </authorList>
    </citation>
    <scope>NUCLEOTIDE SEQUENCE [LARGE SCALE GENOMIC DNA]</scope>
    <source>
        <strain evidence="2 3">DSM 26001</strain>
    </source>
</reference>
<organism evidence="2 3">
    <name type="scientific">Noviherbaspirillum suwonense</name>
    <dbReference type="NCBI Taxonomy" id="1224511"/>
    <lineage>
        <taxon>Bacteria</taxon>
        <taxon>Pseudomonadati</taxon>
        <taxon>Pseudomonadota</taxon>
        <taxon>Betaproteobacteria</taxon>
        <taxon>Burkholderiales</taxon>
        <taxon>Oxalobacteraceae</taxon>
        <taxon>Noviherbaspirillum</taxon>
    </lineage>
</organism>
<name>A0ABY1PQ73_9BURK</name>
<accession>A0ABY1PQ73</accession>
<sequence>MPLAWPASRTQEDGNGATKRNTHVSGGDSVTVFSGDANIKGAVIAGGKVIADIGGDLDIESRQDTARFDSKSQSASMSGMAGWVPSVSASCSQSAIWRRLCQRAGAKRTSFFICRCRRNRIYRTHQHSDRIPHWGQRLSHQELQNEMGSY</sequence>